<reference evidence="4 5" key="1">
    <citation type="submission" date="2018-08" db="EMBL/GenBank/DDBJ databases">
        <authorList>
            <person name="Ferrada E.E."/>
            <person name="Latorre B.A."/>
        </authorList>
    </citation>
    <scope>NUCLEOTIDE SEQUENCE [LARGE SCALE GENOMIC DNA]</scope>
    <source>
        <strain evidence="4 5">VK-A60T</strain>
    </source>
</reference>
<dbReference type="InterPro" id="IPR036457">
    <property type="entry name" value="PPM-type-like_dom_sf"/>
</dbReference>
<feature type="domain" description="PPM-type phosphatase" evidence="3">
    <location>
        <begin position="208"/>
        <end position="438"/>
    </location>
</feature>
<dbReference type="Proteomes" id="UP000259636">
    <property type="component" value="Chromosome"/>
</dbReference>
<dbReference type="GeneID" id="300112871"/>
<dbReference type="InterPro" id="IPR003018">
    <property type="entry name" value="GAF"/>
</dbReference>
<name>A0A385D507_9ACTN</name>
<evidence type="ECO:0000259" key="3">
    <source>
        <dbReference type="SMART" id="SM00331"/>
    </source>
</evidence>
<dbReference type="Gene3D" id="3.60.40.10">
    <property type="entry name" value="PPM-type phosphatase domain"/>
    <property type="match status" value="1"/>
</dbReference>
<dbReference type="PANTHER" id="PTHR43156">
    <property type="entry name" value="STAGE II SPORULATION PROTEIN E-RELATED"/>
    <property type="match status" value="1"/>
</dbReference>
<keyword evidence="1" id="KW-0378">Hydrolase</keyword>
<dbReference type="SUPFAM" id="SSF81606">
    <property type="entry name" value="PP2C-like"/>
    <property type="match status" value="1"/>
</dbReference>
<dbReference type="SMART" id="SM00331">
    <property type="entry name" value="PP2C_SIG"/>
    <property type="match status" value="1"/>
</dbReference>
<feature type="domain" description="GAF" evidence="2">
    <location>
        <begin position="38"/>
        <end position="183"/>
    </location>
</feature>
<dbReference type="GO" id="GO:0016791">
    <property type="term" value="F:phosphatase activity"/>
    <property type="evidence" value="ECO:0007669"/>
    <property type="project" value="TreeGrafter"/>
</dbReference>
<evidence type="ECO:0000259" key="2">
    <source>
        <dbReference type="SMART" id="SM00065"/>
    </source>
</evidence>
<evidence type="ECO:0000313" key="4">
    <source>
        <dbReference type="EMBL" id="AXQ53395.1"/>
    </source>
</evidence>
<dbReference type="AlphaFoldDB" id="A0A385D507"/>
<dbReference type="InterPro" id="IPR001932">
    <property type="entry name" value="PPM-type_phosphatase-like_dom"/>
</dbReference>
<gene>
    <name evidence="4" type="ORF">D0C37_01235</name>
</gene>
<dbReference type="Pfam" id="PF07228">
    <property type="entry name" value="SpoIIE"/>
    <property type="match status" value="1"/>
</dbReference>
<dbReference type="KEGG" id="sky:D0C37_01235"/>
<dbReference type="EMBL" id="CP031742">
    <property type="protein sequence ID" value="AXQ53395.1"/>
    <property type="molecule type" value="Genomic_DNA"/>
</dbReference>
<sequence length="442" mass="46490">MAGETEFPEGARADGLPAALSDPARLAAVRGTGLLDTGPEPVFEDLATLAARITGAGRAFVTLVDEERSYWKSCVGVDVTGGRENPVRESFCYFLVGFGGDPFMVEDAAHDPRTRDHPGIGPMRIGAWAGYPLLGPEGEVLGSFCVVDESPRAWTEADRATLATLSRSASAEIHLRQSLAASQHAHRLSADLAHTLQRGLLPPALRPVPGLDAAAAYVPASASAHHDVTVGGDFYDLFHAGGPYYGAFLGDVCGKGVEAAQVTSMARYTLRADAAEVLSPARLLTRLNTAMLTQEAPLFLTAVHATFRRTRAGAAGRVCLAGHPRPLVRRADGRVREVGRPGTLLGVLEDVDLADTRFRLGPGDLLLLYSDGAYEARPAPGAPPEAAREPFGEADLHATLAATHGLDAAATVDRITGALAGHHGGWASDDTALLALRVPERD</sequence>
<dbReference type="SMART" id="SM00065">
    <property type="entry name" value="GAF"/>
    <property type="match status" value="1"/>
</dbReference>
<dbReference type="Pfam" id="PF01590">
    <property type="entry name" value="GAF"/>
    <property type="match status" value="1"/>
</dbReference>
<dbReference type="PANTHER" id="PTHR43156:SF2">
    <property type="entry name" value="STAGE II SPORULATION PROTEIN E"/>
    <property type="match status" value="1"/>
</dbReference>
<evidence type="ECO:0000313" key="5">
    <source>
        <dbReference type="Proteomes" id="UP000259636"/>
    </source>
</evidence>
<dbReference type="InterPro" id="IPR029016">
    <property type="entry name" value="GAF-like_dom_sf"/>
</dbReference>
<organism evidence="4 5">
    <name type="scientific">Streptomyces koyangensis</name>
    <dbReference type="NCBI Taxonomy" id="188770"/>
    <lineage>
        <taxon>Bacteria</taxon>
        <taxon>Bacillati</taxon>
        <taxon>Actinomycetota</taxon>
        <taxon>Actinomycetes</taxon>
        <taxon>Kitasatosporales</taxon>
        <taxon>Streptomycetaceae</taxon>
        <taxon>Streptomyces</taxon>
        <taxon>Streptomyces aurantiacus group</taxon>
    </lineage>
</organism>
<accession>A0A385D507</accession>
<dbReference type="Gene3D" id="3.30.450.40">
    <property type="match status" value="1"/>
</dbReference>
<dbReference type="SUPFAM" id="SSF55781">
    <property type="entry name" value="GAF domain-like"/>
    <property type="match status" value="1"/>
</dbReference>
<proteinExistence type="predicted"/>
<dbReference type="RefSeq" id="WP_101277897.1">
    <property type="nucleotide sequence ID" value="NZ_CP031742.1"/>
</dbReference>
<dbReference type="InterPro" id="IPR052016">
    <property type="entry name" value="Bact_Sigma-Reg"/>
</dbReference>
<protein>
    <submittedName>
        <fullName evidence="4">GAF domain-containing protein</fullName>
    </submittedName>
</protein>
<evidence type="ECO:0000256" key="1">
    <source>
        <dbReference type="ARBA" id="ARBA00022801"/>
    </source>
</evidence>